<gene>
    <name evidence="4" type="ORF">RV15_GL001807</name>
</gene>
<dbReference type="GO" id="GO:0046872">
    <property type="term" value="F:metal ion binding"/>
    <property type="evidence" value="ECO:0007669"/>
    <property type="project" value="UniProtKB-KW"/>
</dbReference>
<evidence type="ECO:0000313" key="4">
    <source>
        <dbReference type="EMBL" id="OJG88148.1"/>
    </source>
</evidence>
<dbReference type="Proteomes" id="UP000183039">
    <property type="component" value="Unassembled WGS sequence"/>
</dbReference>
<protein>
    <recommendedName>
        <fullName evidence="3">NodB homology domain-containing protein</fullName>
    </recommendedName>
</protein>
<dbReference type="PANTHER" id="PTHR10587:SF133">
    <property type="entry name" value="CHITIN DEACETYLASE 1-RELATED"/>
    <property type="match status" value="1"/>
</dbReference>
<accession>A0AA91JN26</accession>
<dbReference type="SUPFAM" id="SSF144015">
    <property type="entry name" value="Peptidoglycan deacetylase N-terminal noncatalytic region"/>
    <property type="match status" value="1"/>
</dbReference>
<dbReference type="Pfam" id="PF01522">
    <property type="entry name" value="Polysacc_deac_1"/>
    <property type="match status" value="1"/>
</dbReference>
<dbReference type="PROSITE" id="PS51677">
    <property type="entry name" value="NODB"/>
    <property type="match status" value="1"/>
</dbReference>
<dbReference type="GO" id="GO:0016020">
    <property type="term" value="C:membrane"/>
    <property type="evidence" value="ECO:0007669"/>
    <property type="project" value="TreeGrafter"/>
</dbReference>
<dbReference type="GO" id="GO:0016810">
    <property type="term" value="F:hydrolase activity, acting on carbon-nitrogen (but not peptide) bonds"/>
    <property type="evidence" value="ECO:0007669"/>
    <property type="project" value="InterPro"/>
</dbReference>
<dbReference type="CDD" id="cd10954">
    <property type="entry name" value="CE4_CtAXE_like"/>
    <property type="match status" value="1"/>
</dbReference>
<sequence length="448" mass="50365">MQHPPKEASNLEDDDYQQKEIALLEQIRESQKQAKLENTEQEKTDGNVQTLLYEPTVTNSIPQFQALKVALTALIDTAQKNSPKETPLKLVGYIKIIKANEQVIGYQPVVESYTWNQTNEEWTEQTEVSKDTAFVNQKTNQPLTLQDLFTSEANILAIQQVIQQKLLAESPDANTIIDNVLNMPSISLDQTAFTYYSDKISLGLPDNATGKKEITLSYKEIAGYVNPEYIDPDSIKDALPAPLDPNKKYISLTFDDGPNPETTPRLLNILKEKNVKATFFMLGQNVVKNEALVKRVADEGHEVASHSYSHPQLTGVDLQRVKDEVQKTDKAIYHAIGKLPTDFRPPYGAVNKDVATIIGKPIIQWSVDSQDWQSHNAQAIIKRIDETAYNDTIVLMHDIHPETVDAVATVIDRLRGEGYEILPSKELLGNKAKPLHMYYGSKDERPVQ</sequence>
<evidence type="ECO:0000256" key="2">
    <source>
        <dbReference type="ARBA" id="ARBA00022801"/>
    </source>
</evidence>
<evidence type="ECO:0000313" key="5">
    <source>
        <dbReference type="Proteomes" id="UP000183039"/>
    </source>
</evidence>
<name>A0AA91JN26_9ENTE</name>
<organism evidence="4 5">
    <name type="scientific">Enterococcus silesiacus</name>
    <dbReference type="NCBI Taxonomy" id="332949"/>
    <lineage>
        <taxon>Bacteria</taxon>
        <taxon>Bacillati</taxon>
        <taxon>Bacillota</taxon>
        <taxon>Bacilli</taxon>
        <taxon>Lactobacillales</taxon>
        <taxon>Enterococcaceae</taxon>
        <taxon>Enterococcus</taxon>
    </lineage>
</organism>
<feature type="domain" description="NodB homology" evidence="3">
    <location>
        <begin position="248"/>
        <end position="422"/>
    </location>
</feature>
<keyword evidence="2" id="KW-0378">Hydrolase</keyword>
<dbReference type="Gene3D" id="3.20.20.370">
    <property type="entry name" value="Glycoside hydrolase/deacetylase"/>
    <property type="match status" value="1"/>
</dbReference>
<keyword evidence="1" id="KW-0479">Metal-binding</keyword>
<evidence type="ECO:0000259" key="3">
    <source>
        <dbReference type="PROSITE" id="PS51677"/>
    </source>
</evidence>
<dbReference type="AlphaFoldDB" id="A0AA91JN26"/>
<comment type="caution">
    <text evidence="4">The sequence shown here is derived from an EMBL/GenBank/DDBJ whole genome shotgun (WGS) entry which is preliminary data.</text>
</comment>
<dbReference type="PANTHER" id="PTHR10587">
    <property type="entry name" value="GLYCOSYL TRANSFERASE-RELATED"/>
    <property type="match status" value="1"/>
</dbReference>
<dbReference type="InterPro" id="IPR011330">
    <property type="entry name" value="Glyco_hydro/deAcase_b/a-brl"/>
</dbReference>
<evidence type="ECO:0000256" key="1">
    <source>
        <dbReference type="ARBA" id="ARBA00022723"/>
    </source>
</evidence>
<dbReference type="EMBL" id="JXLC01000026">
    <property type="protein sequence ID" value="OJG88148.1"/>
    <property type="molecule type" value="Genomic_DNA"/>
</dbReference>
<dbReference type="SUPFAM" id="SSF88713">
    <property type="entry name" value="Glycoside hydrolase/deacetylase"/>
    <property type="match status" value="1"/>
</dbReference>
<dbReference type="GO" id="GO:0005975">
    <property type="term" value="P:carbohydrate metabolic process"/>
    <property type="evidence" value="ECO:0007669"/>
    <property type="project" value="InterPro"/>
</dbReference>
<dbReference type="InterPro" id="IPR002509">
    <property type="entry name" value="NODB_dom"/>
</dbReference>
<dbReference type="InterPro" id="IPR050248">
    <property type="entry name" value="Polysacc_deacetylase_ArnD"/>
</dbReference>
<reference evidence="4 5" key="1">
    <citation type="submission" date="2014-12" db="EMBL/GenBank/DDBJ databases">
        <title>Draft genome sequences of 29 type strains of Enterococci.</title>
        <authorList>
            <person name="Zhong Z."/>
            <person name="Sun Z."/>
            <person name="Liu W."/>
            <person name="Zhang W."/>
            <person name="Zhang H."/>
        </authorList>
    </citation>
    <scope>NUCLEOTIDE SEQUENCE [LARGE SCALE GENOMIC DNA]</scope>
    <source>
        <strain evidence="4 5">DSM 22801</strain>
    </source>
</reference>
<proteinExistence type="predicted"/>